<feature type="non-terminal residue" evidence="1">
    <location>
        <position position="1"/>
    </location>
</feature>
<accession>A0A4Y2BQ19</accession>
<reference evidence="1 2" key="1">
    <citation type="journal article" date="2019" name="Sci. Rep.">
        <title>Orb-weaving spider Araneus ventricosus genome elucidates the spidroin gene catalogue.</title>
        <authorList>
            <person name="Kono N."/>
            <person name="Nakamura H."/>
            <person name="Ohtoshi R."/>
            <person name="Moran D.A.P."/>
            <person name="Shinohara A."/>
            <person name="Yoshida Y."/>
            <person name="Fujiwara M."/>
            <person name="Mori M."/>
            <person name="Tomita M."/>
            <person name="Arakawa K."/>
        </authorList>
    </citation>
    <scope>NUCLEOTIDE SEQUENCE [LARGE SCALE GENOMIC DNA]</scope>
</reference>
<proteinExistence type="predicted"/>
<dbReference type="EMBL" id="BGPR01236254">
    <property type="protein sequence ID" value="GBL93797.1"/>
    <property type="molecule type" value="Genomic_DNA"/>
</dbReference>
<gene>
    <name evidence="1" type="ORF">AVEN_24432_1</name>
</gene>
<dbReference type="AlphaFoldDB" id="A0A4Y2BQ19"/>
<evidence type="ECO:0000313" key="2">
    <source>
        <dbReference type="Proteomes" id="UP000499080"/>
    </source>
</evidence>
<dbReference type="Proteomes" id="UP000499080">
    <property type="component" value="Unassembled WGS sequence"/>
</dbReference>
<organism evidence="1 2">
    <name type="scientific">Araneus ventricosus</name>
    <name type="common">Orbweaver spider</name>
    <name type="synonym">Epeira ventricosa</name>
    <dbReference type="NCBI Taxonomy" id="182803"/>
    <lineage>
        <taxon>Eukaryota</taxon>
        <taxon>Metazoa</taxon>
        <taxon>Ecdysozoa</taxon>
        <taxon>Arthropoda</taxon>
        <taxon>Chelicerata</taxon>
        <taxon>Arachnida</taxon>
        <taxon>Araneae</taxon>
        <taxon>Araneomorphae</taxon>
        <taxon>Entelegynae</taxon>
        <taxon>Araneoidea</taxon>
        <taxon>Araneidae</taxon>
        <taxon>Araneus</taxon>
    </lineage>
</organism>
<evidence type="ECO:0000313" key="1">
    <source>
        <dbReference type="EMBL" id="GBL93797.1"/>
    </source>
</evidence>
<keyword evidence="2" id="KW-1185">Reference proteome</keyword>
<protein>
    <submittedName>
        <fullName evidence="1">Uncharacterized protein</fullName>
    </submittedName>
</protein>
<sequence length="26" mass="2734">LPVSRGVVTGLVRVALDLEEASLLQV</sequence>
<name>A0A4Y2BQ19_ARAVE</name>
<comment type="caution">
    <text evidence="1">The sequence shown here is derived from an EMBL/GenBank/DDBJ whole genome shotgun (WGS) entry which is preliminary data.</text>
</comment>